<dbReference type="AlphaFoldDB" id="A0A0J6S6C1"/>
<reference evidence="1 2" key="1">
    <citation type="submission" date="2015-03" db="EMBL/GenBank/DDBJ databases">
        <title>Genome sequencing of Methylobacterium tarhaniae DSM 25844.</title>
        <authorList>
            <person name="Chaudhry V."/>
            <person name="Patil P.B."/>
        </authorList>
    </citation>
    <scope>NUCLEOTIDE SEQUENCE [LARGE SCALE GENOMIC DNA]</scope>
    <source>
        <strain evidence="1 2">DSM 25844</strain>
    </source>
</reference>
<evidence type="ECO:0000313" key="1">
    <source>
        <dbReference type="EMBL" id="KMO30750.1"/>
    </source>
</evidence>
<dbReference type="Proteomes" id="UP000036449">
    <property type="component" value="Unassembled WGS sequence"/>
</dbReference>
<accession>A0A0J6S6C1</accession>
<sequence length="88" mass="9500">MTHIRIPRPVLLLVAGLVASLTAGIVTLAPSPAEAVVCARGVYRAGCVGPRGAVGVRRGYYGPRRAVVVRRGYYGPRGVVVRRGYRRW</sequence>
<organism evidence="1 2">
    <name type="scientific">Methylobacterium tarhaniae</name>
    <dbReference type="NCBI Taxonomy" id="1187852"/>
    <lineage>
        <taxon>Bacteria</taxon>
        <taxon>Pseudomonadati</taxon>
        <taxon>Pseudomonadota</taxon>
        <taxon>Alphaproteobacteria</taxon>
        <taxon>Hyphomicrobiales</taxon>
        <taxon>Methylobacteriaceae</taxon>
        <taxon>Methylobacterium</taxon>
    </lineage>
</organism>
<gene>
    <name evidence="1" type="ORF">VQ03_28195</name>
</gene>
<dbReference type="PATRIC" id="fig|1187852.3.peg.3896"/>
<evidence type="ECO:0000313" key="2">
    <source>
        <dbReference type="Proteomes" id="UP000036449"/>
    </source>
</evidence>
<dbReference type="EMBL" id="LABZ01000265">
    <property type="protein sequence ID" value="KMO30750.1"/>
    <property type="molecule type" value="Genomic_DNA"/>
</dbReference>
<protein>
    <submittedName>
        <fullName evidence="1">Uncharacterized protein</fullName>
    </submittedName>
</protein>
<comment type="caution">
    <text evidence="1">The sequence shown here is derived from an EMBL/GenBank/DDBJ whole genome shotgun (WGS) entry which is preliminary data.</text>
</comment>
<name>A0A0J6S6C1_9HYPH</name>
<dbReference type="RefSeq" id="WP_048454223.1">
    <property type="nucleotide sequence ID" value="NZ_LABZ01000265.1"/>
</dbReference>
<keyword evidence="2" id="KW-1185">Reference proteome</keyword>
<proteinExistence type="predicted"/>